<dbReference type="HOGENOM" id="CLU_2443676_0_0_1"/>
<reference evidence="2 3" key="1">
    <citation type="journal article" date="2008" name="Nature">
        <title>The genome of the model beetle and pest Tribolium castaneum.</title>
        <authorList>
            <consortium name="Tribolium Genome Sequencing Consortium"/>
            <person name="Richards S."/>
            <person name="Gibbs R.A."/>
            <person name="Weinstock G.M."/>
            <person name="Brown S.J."/>
            <person name="Denell R."/>
            <person name="Beeman R.W."/>
            <person name="Gibbs R."/>
            <person name="Beeman R.W."/>
            <person name="Brown S.J."/>
            <person name="Bucher G."/>
            <person name="Friedrich M."/>
            <person name="Grimmelikhuijzen C.J."/>
            <person name="Klingler M."/>
            <person name="Lorenzen M."/>
            <person name="Richards S."/>
            <person name="Roth S."/>
            <person name="Schroder R."/>
            <person name="Tautz D."/>
            <person name="Zdobnov E.M."/>
            <person name="Muzny D."/>
            <person name="Gibbs R.A."/>
            <person name="Weinstock G.M."/>
            <person name="Attaway T."/>
            <person name="Bell S."/>
            <person name="Buhay C.J."/>
            <person name="Chandrabose M.N."/>
            <person name="Chavez D."/>
            <person name="Clerk-Blankenburg K.P."/>
            <person name="Cree A."/>
            <person name="Dao M."/>
            <person name="Davis C."/>
            <person name="Chacko J."/>
            <person name="Dinh H."/>
            <person name="Dugan-Rocha S."/>
            <person name="Fowler G."/>
            <person name="Garner T.T."/>
            <person name="Garnes J."/>
            <person name="Gnirke A."/>
            <person name="Hawes A."/>
            <person name="Hernandez J."/>
            <person name="Hines S."/>
            <person name="Holder M."/>
            <person name="Hume J."/>
            <person name="Jhangiani S.N."/>
            <person name="Joshi V."/>
            <person name="Khan Z.M."/>
            <person name="Jackson L."/>
            <person name="Kovar C."/>
            <person name="Kowis A."/>
            <person name="Lee S."/>
            <person name="Lewis L.R."/>
            <person name="Margolis J."/>
            <person name="Morgan M."/>
            <person name="Nazareth L.V."/>
            <person name="Nguyen N."/>
            <person name="Okwuonu G."/>
            <person name="Parker D."/>
            <person name="Richards S."/>
            <person name="Ruiz S.J."/>
            <person name="Santibanez J."/>
            <person name="Savard J."/>
            <person name="Scherer S.E."/>
            <person name="Schneider B."/>
            <person name="Sodergren E."/>
            <person name="Tautz D."/>
            <person name="Vattahil S."/>
            <person name="Villasana D."/>
            <person name="White C.S."/>
            <person name="Wright R."/>
            <person name="Park Y."/>
            <person name="Beeman R.W."/>
            <person name="Lord J."/>
            <person name="Oppert B."/>
            <person name="Lorenzen M."/>
            <person name="Brown S."/>
            <person name="Wang L."/>
            <person name="Savard J."/>
            <person name="Tautz D."/>
            <person name="Richards S."/>
            <person name="Weinstock G."/>
            <person name="Gibbs R.A."/>
            <person name="Liu Y."/>
            <person name="Worley K."/>
            <person name="Weinstock G."/>
            <person name="Elsik C.G."/>
            <person name="Reese J.T."/>
            <person name="Elhaik E."/>
            <person name="Landan G."/>
            <person name="Graur D."/>
            <person name="Arensburger P."/>
            <person name="Atkinson P."/>
            <person name="Beeman R.W."/>
            <person name="Beidler J."/>
            <person name="Brown S.J."/>
            <person name="Demuth J.P."/>
            <person name="Drury D.W."/>
            <person name="Du Y.Z."/>
            <person name="Fujiwara H."/>
            <person name="Lorenzen M."/>
            <person name="Maselli V."/>
            <person name="Osanai M."/>
            <person name="Park Y."/>
            <person name="Robertson H.M."/>
            <person name="Tu Z."/>
            <person name="Wang J.J."/>
            <person name="Wang S."/>
            <person name="Richards S."/>
            <person name="Song H."/>
            <person name="Zhang L."/>
            <person name="Sodergren E."/>
            <person name="Werner D."/>
            <person name="Stanke M."/>
            <person name="Morgenstern B."/>
            <person name="Solovyev V."/>
            <person name="Kosarev P."/>
            <person name="Brown G."/>
            <person name="Chen H.C."/>
            <person name="Ermolaeva O."/>
            <person name="Hlavina W."/>
            <person name="Kapustin Y."/>
            <person name="Kiryutin B."/>
            <person name="Kitts P."/>
            <person name="Maglott D."/>
            <person name="Pruitt K."/>
            <person name="Sapojnikov V."/>
            <person name="Souvorov A."/>
            <person name="Mackey A.J."/>
            <person name="Waterhouse R.M."/>
            <person name="Wyder S."/>
            <person name="Zdobnov E.M."/>
            <person name="Zdobnov E.M."/>
            <person name="Wyder S."/>
            <person name="Kriventseva E.V."/>
            <person name="Kadowaki T."/>
            <person name="Bork P."/>
            <person name="Aranda M."/>
            <person name="Bao R."/>
            <person name="Beermann A."/>
            <person name="Berns N."/>
            <person name="Bolognesi R."/>
            <person name="Bonneton F."/>
            <person name="Bopp D."/>
            <person name="Brown S.J."/>
            <person name="Bucher G."/>
            <person name="Butts T."/>
            <person name="Chaumot A."/>
            <person name="Denell R.E."/>
            <person name="Ferrier D.E."/>
            <person name="Friedrich M."/>
            <person name="Gordon C.M."/>
            <person name="Jindra M."/>
            <person name="Klingler M."/>
            <person name="Lan Q."/>
            <person name="Lattorff H.M."/>
            <person name="Laudet V."/>
            <person name="von Levetsow C."/>
            <person name="Liu Z."/>
            <person name="Lutz R."/>
            <person name="Lynch J.A."/>
            <person name="da Fonseca R.N."/>
            <person name="Posnien N."/>
            <person name="Reuter R."/>
            <person name="Roth S."/>
            <person name="Savard J."/>
            <person name="Schinko J.B."/>
            <person name="Schmitt C."/>
            <person name="Schoppmeier M."/>
            <person name="Schroder R."/>
            <person name="Shippy T.D."/>
            <person name="Simonnet F."/>
            <person name="Marques-Souza H."/>
            <person name="Tautz D."/>
            <person name="Tomoyasu Y."/>
            <person name="Trauner J."/>
            <person name="Van der Zee M."/>
            <person name="Vervoort M."/>
            <person name="Wittkopp N."/>
            <person name="Wimmer E.A."/>
            <person name="Yang X."/>
            <person name="Jones A.K."/>
            <person name="Sattelle D.B."/>
            <person name="Ebert P.R."/>
            <person name="Nelson D."/>
            <person name="Scott J.G."/>
            <person name="Beeman R.W."/>
            <person name="Muthukrishnan S."/>
            <person name="Kramer K.J."/>
            <person name="Arakane Y."/>
            <person name="Beeman R.W."/>
            <person name="Zhu Q."/>
            <person name="Hogenkamp D."/>
            <person name="Dixit R."/>
            <person name="Oppert B."/>
            <person name="Jiang H."/>
            <person name="Zou Z."/>
            <person name="Marshall J."/>
            <person name="Elpidina E."/>
            <person name="Vinokurov K."/>
            <person name="Oppert C."/>
            <person name="Zou Z."/>
            <person name="Evans J."/>
            <person name="Lu Z."/>
            <person name="Zhao P."/>
            <person name="Sumathipala N."/>
            <person name="Altincicek B."/>
            <person name="Vilcinskas A."/>
            <person name="Williams M."/>
            <person name="Hultmark D."/>
            <person name="Hetru C."/>
            <person name="Jiang H."/>
            <person name="Grimmelikhuijzen C.J."/>
            <person name="Hauser F."/>
            <person name="Cazzamali G."/>
            <person name="Williamson M."/>
            <person name="Park Y."/>
            <person name="Li B."/>
            <person name="Tanaka Y."/>
            <person name="Predel R."/>
            <person name="Neupert S."/>
            <person name="Schachtner J."/>
            <person name="Verleyen P."/>
            <person name="Raible F."/>
            <person name="Bork P."/>
            <person name="Friedrich M."/>
            <person name="Walden K.K."/>
            <person name="Robertson H.M."/>
            <person name="Angeli S."/>
            <person name="Foret S."/>
            <person name="Bucher G."/>
            <person name="Schuetz S."/>
            <person name="Maleszka R."/>
            <person name="Wimmer E.A."/>
            <person name="Beeman R.W."/>
            <person name="Lorenzen M."/>
            <person name="Tomoyasu Y."/>
            <person name="Miller S.C."/>
            <person name="Grossmann D."/>
            <person name="Bucher G."/>
        </authorList>
    </citation>
    <scope>NUCLEOTIDE SEQUENCE [LARGE SCALE GENOMIC DNA]</scope>
    <source>
        <strain evidence="2 3">Georgia GA2</strain>
    </source>
</reference>
<accession>D1ZZQ0</accession>
<protein>
    <submittedName>
        <fullName evidence="2">Uncharacterized protein</fullName>
    </submittedName>
</protein>
<evidence type="ECO:0000313" key="2">
    <source>
        <dbReference type="EMBL" id="EFA02400.1"/>
    </source>
</evidence>
<dbReference type="AlphaFoldDB" id="D1ZZQ0"/>
<proteinExistence type="predicted"/>
<organism evidence="2 3">
    <name type="scientific">Tribolium castaneum</name>
    <name type="common">Red flour beetle</name>
    <dbReference type="NCBI Taxonomy" id="7070"/>
    <lineage>
        <taxon>Eukaryota</taxon>
        <taxon>Metazoa</taxon>
        <taxon>Ecdysozoa</taxon>
        <taxon>Arthropoda</taxon>
        <taxon>Hexapoda</taxon>
        <taxon>Insecta</taxon>
        <taxon>Pterygota</taxon>
        <taxon>Neoptera</taxon>
        <taxon>Endopterygota</taxon>
        <taxon>Coleoptera</taxon>
        <taxon>Polyphaga</taxon>
        <taxon>Cucujiformia</taxon>
        <taxon>Tenebrionidae</taxon>
        <taxon>Tenebrionidae incertae sedis</taxon>
        <taxon>Tribolium</taxon>
    </lineage>
</organism>
<sequence>MRRACPYAHPLLSIGRAVHLSGYRRRRHRLLSPHNTLTSLLRSTGTQTKHRQSSSNRQLTGDKQEIKRAFTRFDQIPSSVCARLEALHKA</sequence>
<name>D1ZZQ0_TRICA</name>
<dbReference type="Proteomes" id="UP000007266">
    <property type="component" value="Linkage group 4"/>
</dbReference>
<evidence type="ECO:0000313" key="3">
    <source>
        <dbReference type="Proteomes" id="UP000007266"/>
    </source>
</evidence>
<dbReference type="InParanoid" id="D1ZZQ0"/>
<reference evidence="2 3" key="2">
    <citation type="journal article" date="2010" name="Nucleic Acids Res.">
        <title>BeetleBase in 2010: revisions to provide comprehensive genomic information for Tribolium castaneum.</title>
        <authorList>
            <person name="Kim H.S."/>
            <person name="Murphy T."/>
            <person name="Xia J."/>
            <person name="Caragea D."/>
            <person name="Park Y."/>
            <person name="Beeman R.W."/>
            <person name="Lorenzen M.D."/>
            <person name="Butcher S."/>
            <person name="Manak J.R."/>
            <person name="Brown S.J."/>
        </authorList>
    </citation>
    <scope>GENOME REANNOTATION</scope>
    <source>
        <strain evidence="2 3">Georgia GA2</strain>
    </source>
</reference>
<keyword evidence="3" id="KW-1185">Reference proteome</keyword>
<feature type="compositionally biased region" description="Polar residues" evidence="1">
    <location>
        <begin position="41"/>
        <end position="59"/>
    </location>
</feature>
<evidence type="ECO:0000256" key="1">
    <source>
        <dbReference type="SAM" id="MobiDB-lite"/>
    </source>
</evidence>
<feature type="region of interest" description="Disordered" evidence="1">
    <location>
        <begin position="41"/>
        <end position="62"/>
    </location>
</feature>
<gene>
    <name evidence="2" type="primary">GLEAN_08080</name>
    <name evidence="2" type="ORF">TcasGA2_TC008080</name>
</gene>
<dbReference type="EMBL" id="KQ971338">
    <property type="protein sequence ID" value="EFA02400.1"/>
    <property type="molecule type" value="Genomic_DNA"/>
</dbReference>